<dbReference type="OrthoDB" id="2426546at2"/>
<reference evidence="2 3" key="1">
    <citation type="submission" date="2017-07" db="EMBL/GenBank/DDBJ databases">
        <title>Virgibacillus sp. LM2416.</title>
        <authorList>
            <person name="Tak E.J."/>
            <person name="Bae J.-W."/>
        </authorList>
    </citation>
    <scope>NUCLEOTIDE SEQUENCE [LARGE SCALE GENOMIC DNA]</scope>
    <source>
        <strain evidence="2 3">LM2416</strain>
    </source>
</reference>
<feature type="transmembrane region" description="Helical" evidence="1">
    <location>
        <begin position="9"/>
        <end position="28"/>
    </location>
</feature>
<name>A0A220U6S3_9BACI</name>
<keyword evidence="1" id="KW-0812">Transmembrane</keyword>
<gene>
    <name evidence="2" type="ORF">CFK37_18505</name>
</gene>
<feature type="transmembrane region" description="Helical" evidence="1">
    <location>
        <begin position="92"/>
        <end position="110"/>
    </location>
</feature>
<dbReference type="Proteomes" id="UP000198312">
    <property type="component" value="Chromosome"/>
</dbReference>
<dbReference type="KEGG" id="vil:CFK37_18505"/>
<evidence type="ECO:0000313" key="3">
    <source>
        <dbReference type="Proteomes" id="UP000198312"/>
    </source>
</evidence>
<proteinExistence type="predicted"/>
<accession>A0A220U6S3</accession>
<keyword evidence="1" id="KW-0472">Membrane</keyword>
<dbReference type="EMBL" id="CP022315">
    <property type="protein sequence ID" value="ASK64004.1"/>
    <property type="molecule type" value="Genomic_DNA"/>
</dbReference>
<protein>
    <submittedName>
        <fullName evidence="2">Uncharacterized protein</fullName>
    </submittedName>
</protein>
<feature type="transmembrane region" description="Helical" evidence="1">
    <location>
        <begin position="116"/>
        <end position="135"/>
    </location>
</feature>
<feature type="transmembrane region" description="Helical" evidence="1">
    <location>
        <begin position="34"/>
        <end position="54"/>
    </location>
</feature>
<organism evidence="2 3">
    <name type="scientific">Virgibacillus phasianinus</name>
    <dbReference type="NCBI Taxonomy" id="2017483"/>
    <lineage>
        <taxon>Bacteria</taxon>
        <taxon>Bacillati</taxon>
        <taxon>Bacillota</taxon>
        <taxon>Bacilli</taxon>
        <taxon>Bacillales</taxon>
        <taxon>Bacillaceae</taxon>
        <taxon>Virgibacillus</taxon>
    </lineage>
</organism>
<evidence type="ECO:0000313" key="2">
    <source>
        <dbReference type="EMBL" id="ASK64004.1"/>
    </source>
</evidence>
<dbReference type="AlphaFoldDB" id="A0A220U6S3"/>
<sequence>MLPRVLRSPFIPMILFLFVILGFVLSSIGSTTSIRIFFGIILVFVILWVIFIQIHNRQNPDHPINSWGIIPPEFREMDEGQQWITFKACRSVYIYYTFALPVAAVVCFIFSSHHLVPLLCIGALGLGQYLVYWLTIRKFS</sequence>
<evidence type="ECO:0000256" key="1">
    <source>
        <dbReference type="SAM" id="Phobius"/>
    </source>
</evidence>
<keyword evidence="3" id="KW-1185">Reference proteome</keyword>
<dbReference type="RefSeq" id="WP_089063262.1">
    <property type="nucleotide sequence ID" value="NZ_CP022315.1"/>
</dbReference>
<keyword evidence="1" id="KW-1133">Transmembrane helix</keyword>